<protein>
    <submittedName>
        <fullName evidence="4">RHTO0S10e07536g1_1</fullName>
    </submittedName>
</protein>
<evidence type="ECO:0000259" key="3">
    <source>
        <dbReference type="Pfam" id="PF03061"/>
    </source>
</evidence>
<evidence type="ECO:0000256" key="2">
    <source>
        <dbReference type="ARBA" id="ARBA00022801"/>
    </source>
</evidence>
<dbReference type="SUPFAM" id="SSF54637">
    <property type="entry name" value="Thioesterase/thiol ester dehydrase-isomerase"/>
    <property type="match status" value="1"/>
</dbReference>
<dbReference type="InterPro" id="IPR006683">
    <property type="entry name" value="Thioestr_dom"/>
</dbReference>
<dbReference type="CDD" id="cd03443">
    <property type="entry name" value="PaaI_thioesterase"/>
    <property type="match status" value="1"/>
</dbReference>
<feature type="domain" description="Thioesterase" evidence="3">
    <location>
        <begin position="56"/>
        <end position="127"/>
    </location>
</feature>
<proteinExistence type="inferred from homology"/>
<dbReference type="InterPro" id="IPR029069">
    <property type="entry name" value="HotDog_dom_sf"/>
</dbReference>
<dbReference type="PANTHER" id="PTHR21660">
    <property type="entry name" value="THIOESTERASE SUPERFAMILY MEMBER-RELATED"/>
    <property type="match status" value="1"/>
</dbReference>
<evidence type="ECO:0000313" key="4">
    <source>
        <dbReference type="EMBL" id="CDR45285.1"/>
    </source>
</evidence>
<accession>A0A061B5Q5</accession>
<dbReference type="GO" id="GO:0047617">
    <property type="term" value="F:fatty acyl-CoA hydrolase activity"/>
    <property type="evidence" value="ECO:0007669"/>
    <property type="project" value="InterPro"/>
</dbReference>
<name>A0A061B5Q5_RHOTO</name>
<dbReference type="EMBL" id="LK052945">
    <property type="protein sequence ID" value="CDR45285.1"/>
    <property type="molecule type" value="Genomic_DNA"/>
</dbReference>
<dbReference type="OrthoDB" id="46529at2759"/>
<dbReference type="SMR" id="A0A061B5Q5"/>
<comment type="similarity">
    <text evidence="1">Belongs to the thioesterase PaaI family.</text>
</comment>
<evidence type="ECO:0000256" key="1">
    <source>
        <dbReference type="ARBA" id="ARBA00008324"/>
    </source>
</evidence>
<dbReference type="InterPro" id="IPR003736">
    <property type="entry name" value="PAAI_dom"/>
</dbReference>
<dbReference type="Gene3D" id="3.10.129.10">
    <property type="entry name" value="Hotdog Thioesterase"/>
    <property type="match status" value="1"/>
</dbReference>
<dbReference type="Pfam" id="PF03061">
    <property type="entry name" value="4HBT"/>
    <property type="match status" value="1"/>
</dbReference>
<organism evidence="4">
    <name type="scientific">Rhodotorula toruloides</name>
    <name type="common">Yeast</name>
    <name type="synonym">Rhodosporidium toruloides</name>
    <dbReference type="NCBI Taxonomy" id="5286"/>
    <lineage>
        <taxon>Eukaryota</taxon>
        <taxon>Fungi</taxon>
        <taxon>Dikarya</taxon>
        <taxon>Basidiomycota</taxon>
        <taxon>Pucciniomycotina</taxon>
        <taxon>Microbotryomycetes</taxon>
        <taxon>Sporidiobolales</taxon>
        <taxon>Sporidiobolaceae</taxon>
        <taxon>Rhodotorula</taxon>
    </lineage>
</organism>
<gene>
    <name evidence="4" type="ORF">RHTO0S_10e07536g</name>
</gene>
<reference evidence="4" key="1">
    <citation type="journal article" date="2014" name="Genome Announc.">
        <title>Draft genome sequence of Rhodosporidium toruloides CECT1137, an oleaginous yeast of biotechnological interest.</title>
        <authorList>
            <person name="Morin N."/>
            <person name="Calcas X."/>
            <person name="Devillers H."/>
            <person name="Durrens P."/>
            <person name="Sherman D.J."/>
            <person name="Nicaud J.-M."/>
            <person name="Neuveglise C."/>
        </authorList>
    </citation>
    <scope>NUCLEOTIDE SEQUENCE</scope>
    <source>
        <strain evidence="4">CECT1137</strain>
    </source>
</reference>
<dbReference type="PANTHER" id="PTHR21660:SF1">
    <property type="entry name" value="ACYL-COENZYME A THIOESTERASE 13"/>
    <property type="match status" value="1"/>
</dbReference>
<dbReference type="NCBIfam" id="TIGR00369">
    <property type="entry name" value="unchar_dom_1"/>
    <property type="match status" value="1"/>
</dbReference>
<sequence>MSASKRFTQLVWSAFQRNAGHDSNSFGHLVVKDARPGKVEAVMEVKRHQINRLNGLHGGLIASLVDTMGSLALASKGLYMTGVSTDMSQTFVRGAKLGETVRIQSELVNLGKTLAFTRIELFSAESGKLLAFGSHTKYIADALKSDKNVKFSEDGEQLVQGEMPRE</sequence>
<dbReference type="AlphaFoldDB" id="A0A061B5Q5"/>
<dbReference type="FunFam" id="3.10.129.10:FF:000033">
    <property type="entry name" value="acyl-coenzyme A thioesterase 13"/>
    <property type="match status" value="1"/>
</dbReference>
<keyword evidence="2" id="KW-0378">Hydrolase</keyword>
<dbReference type="InterPro" id="IPR039298">
    <property type="entry name" value="ACOT13"/>
</dbReference>